<feature type="coiled-coil region" evidence="2">
    <location>
        <begin position="44"/>
        <end position="177"/>
    </location>
</feature>
<reference evidence="5" key="1">
    <citation type="submission" date="2014-12" db="EMBL/GenBank/DDBJ databases">
        <title>Insight into the proteome of Arion vulgaris.</title>
        <authorList>
            <person name="Aradska J."/>
            <person name="Bulat T."/>
            <person name="Smidak R."/>
            <person name="Sarate P."/>
            <person name="Gangsoo J."/>
            <person name="Sialana F."/>
            <person name="Bilban M."/>
            <person name="Lubec G."/>
        </authorList>
    </citation>
    <scope>NUCLEOTIDE SEQUENCE</scope>
    <source>
        <tissue evidence="5">Skin</tissue>
    </source>
</reference>
<sequence>MPPKARKAGKKSGKEKENKKEQHEVATLKTPEPTEKELLLNNELNEVTIQLEKAKATVKELKQEHEWLQNEAQKTRIESHEYMSFMERKTSKRQMAVVTLNDHNKGEIRNLQLQRQNMEEEYDEKKKALEKLLLQKQHLLVKANQELSELQDYKDLQMDQQKRIHDLEQQVIQMRAQHTERIQQMKSDFLREKQKYQYDSEFKIQTLEKKANKEAMQCLTDHTSRIKQENRDLRHELLQLIKPLGF</sequence>
<keyword evidence="1 2" id="KW-0175">Coiled coil</keyword>
<evidence type="ECO:0000256" key="1">
    <source>
        <dbReference type="ARBA" id="ARBA00023054"/>
    </source>
</evidence>
<feature type="domain" description="DUF4515" evidence="4">
    <location>
        <begin position="79"/>
        <end position="242"/>
    </location>
</feature>
<feature type="region of interest" description="Disordered" evidence="3">
    <location>
        <begin position="1"/>
        <end position="36"/>
    </location>
</feature>
<dbReference type="Pfam" id="PF14988">
    <property type="entry name" value="DUF4515"/>
    <property type="match status" value="1"/>
</dbReference>
<evidence type="ECO:0000256" key="2">
    <source>
        <dbReference type="SAM" id="Coils"/>
    </source>
</evidence>
<protein>
    <recommendedName>
        <fullName evidence="4">DUF4515 domain-containing protein</fullName>
    </recommendedName>
</protein>
<evidence type="ECO:0000256" key="3">
    <source>
        <dbReference type="SAM" id="MobiDB-lite"/>
    </source>
</evidence>
<organism evidence="5">
    <name type="scientific">Arion vulgaris</name>
    <dbReference type="NCBI Taxonomy" id="1028688"/>
    <lineage>
        <taxon>Eukaryota</taxon>
        <taxon>Metazoa</taxon>
        <taxon>Spiralia</taxon>
        <taxon>Lophotrochozoa</taxon>
        <taxon>Mollusca</taxon>
        <taxon>Gastropoda</taxon>
        <taxon>Heterobranchia</taxon>
        <taxon>Euthyneura</taxon>
        <taxon>Panpulmonata</taxon>
        <taxon>Eupulmonata</taxon>
        <taxon>Stylommatophora</taxon>
        <taxon>Helicina</taxon>
        <taxon>Arionoidea</taxon>
        <taxon>Arionidae</taxon>
        <taxon>Arion</taxon>
    </lineage>
</organism>
<evidence type="ECO:0000313" key="5">
    <source>
        <dbReference type="EMBL" id="CEK73049.1"/>
    </source>
</evidence>
<accession>A0A0B6ZWU8</accession>
<evidence type="ECO:0000259" key="4">
    <source>
        <dbReference type="Pfam" id="PF14988"/>
    </source>
</evidence>
<dbReference type="PANTHER" id="PTHR14845:SF0">
    <property type="entry name" value="DUF4515 DOMAIN-CONTAINING PROTEIN"/>
    <property type="match status" value="1"/>
</dbReference>
<gene>
    <name evidence="5" type="primary">ORF85075</name>
</gene>
<name>A0A0B6ZWU8_9EUPU</name>
<dbReference type="EMBL" id="HACG01026184">
    <property type="protein sequence ID" value="CEK73049.1"/>
    <property type="molecule type" value="Transcribed_RNA"/>
</dbReference>
<feature type="compositionally biased region" description="Basic residues" evidence="3">
    <location>
        <begin position="1"/>
        <end position="11"/>
    </location>
</feature>
<feature type="compositionally biased region" description="Basic and acidic residues" evidence="3">
    <location>
        <begin position="12"/>
        <end position="36"/>
    </location>
</feature>
<proteinExistence type="predicted"/>
<dbReference type="PANTHER" id="PTHR14845">
    <property type="entry name" value="COILED-COIL DOMAIN-CONTAINING 166"/>
    <property type="match status" value="1"/>
</dbReference>
<dbReference type="AlphaFoldDB" id="A0A0B6ZWU8"/>
<dbReference type="InterPro" id="IPR032777">
    <property type="entry name" value="DUF4515"/>
</dbReference>